<keyword evidence="2" id="KW-1185">Reference proteome</keyword>
<feature type="non-terminal residue" evidence="1">
    <location>
        <position position="1"/>
    </location>
</feature>
<sequence>RTVFFIVSYGTRPGGPVVRLKSKMLSYHKGRPSVFTHGVHWKSIQLDIKATVYRL</sequence>
<organism evidence="1 2">
    <name type="scientific">Caerostris extrusa</name>
    <name type="common">Bark spider</name>
    <name type="synonym">Caerostris bankana</name>
    <dbReference type="NCBI Taxonomy" id="172846"/>
    <lineage>
        <taxon>Eukaryota</taxon>
        <taxon>Metazoa</taxon>
        <taxon>Ecdysozoa</taxon>
        <taxon>Arthropoda</taxon>
        <taxon>Chelicerata</taxon>
        <taxon>Arachnida</taxon>
        <taxon>Araneae</taxon>
        <taxon>Araneomorphae</taxon>
        <taxon>Entelegynae</taxon>
        <taxon>Araneoidea</taxon>
        <taxon>Araneidae</taxon>
        <taxon>Caerostris</taxon>
    </lineage>
</organism>
<evidence type="ECO:0000313" key="2">
    <source>
        <dbReference type="Proteomes" id="UP001054945"/>
    </source>
</evidence>
<name>A0AAV4P1W9_CAEEX</name>
<proteinExistence type="predicted"/>
<dbReference type="AlphaFoldDB" id="A0AAV4P1W9"/>
<reference evidence="1 2" key="1">
    <citation type="submission" date="2021-06" db="EMBL/GenBank/DDBJ databases">
        <title>Caerostris extrusa draft genome.</title>
        <authorList>
            <person name="Kono N."/>
            <person name="Arakawa K."/>
        </authorList>
    </citation>
    <scope>NUCLEOTIDE SEQUENCE [LARGE SCALE GENOMIC DNA]</scope>
</reference>
<gene>
    <name evidence="1" type="ORF">CEXT_503481</name>
</gene>
<comment type="caution">
    <text evidence="1">The sequence shown here is derived from an EMBL/GenBank/DDBJ whole genome shotgun (WGS) entry which is preliminary data.</text>
</comment>
<dbReference type="Proteomes" id="UP001054945">
    <property type="component" value="Unassembled WGS sequence"/>
</dbReference>
<dbReference type="EMBL" id="BPLR01003896">
    <property type="protein sequence ID" value="GIX89909.1"/>
    <property type="molecule type" value="Genomic_DNA"/>
</dbReference>
<protein>
    <submittedName>
        <fullName evidence="1">Uncharacterized protein</fullName>
    </submittedName>
</protein>
<accession>A0AAV4P1W9</accession>
<evidence type="ECO:0000313" key="1">
    <source>
        <dbReference type="EMBL" id="GIX89909.1"/>
    </source>
</evidence>